<dbReference type="Proteomes" id="UP001596411">
    <property type="component" value="Unassembled WGS sequence"/>
</dbReference>
<sequence length="209" mass="22852">MRLASLLVVLLLTCLPVGPSLAQYAPTPPPSTYVGIPSVNFLPAEQVSSNWCWAASIQMVMNHYGVALSQEQIVARTYGVDPYGNLPNWTAHIPQIHANLNHYGQDSDGRPYRVTARMGQGAPVPAVLLDELNRGHPVIVGYRSGPNSAHAIVITAARYTMTPRGPMILTLVGRDPWPSPQNRATRGRVEIPGDMLAQAIMAHWYIRVD</sequence>
<keyword evidence="4" id="KW-1185">Reference proteome</keyword>
<feature type="signal peptide" evidence="1">
    <location>
        <begin position="1"/>
        <end position="22"/>
    </location>
</feature>
<protein>
    <submittedName>
        <fullName evidence="3">C39 family peptidase</fullName>
    </submittedName>
</protein>
<dbReference type="Gene3D" id="3.90.70.10">
    <property type="entry name" value="Cysteine proteinases"/>
    <property type="match status" value="1"/>
</dbReference>
<evidence type="ECO:0000313" key="4">
    <source>
        <dbReference type="Proteomes" id="UP001596411"/>
    </source>
</evidence>
<dbReference type="InterPro" id="IPR039564">
    <property type="entry name" value="Peptidase_C39-like"/>
</dbReference>
<feature type="chain" id="PRO_5046281733" evidence="1">
    <location>
        <begin position="23"/>
        <end position="209"/>
    </location>
</feature>
<accession>A0ABW2EWR2</accession>
<dbReference type="RefSeq" id="WP_346060574.1">
    <property type="nucleotide sequence ID" value="NZ_BAAADR010000001.1"/>
</dbReference>
<keyword evidence="1" id="KW-0732">Signal</keyword>
<evidence type="ECO:0000313" key="3">
    <source>
        <dbReference type="EMBL" id="MFC7090424.1"/>
    </source>
</evidence>
<name>A0ABW2EWR2_9GAMM</name>
<reference evidence="4" key="1">
    <citation type="journal article" date="2019" name="Int. J. Syst. Evol. Microbiol.">
        <title>The Global Catalogue of Microorganisms (GCM) 10K type strain sequencing project: providing services to taxonomists for standard genome sequencing and annotation.</title>
        <authorList>
            <consortium name="The Broad Institute Genomics Platform"/>
            <consortium name="The Broad Institute Genome Sequencing Center for Infectious Disease"/>
            <person name="Wu L."/>
            <person name="Ma J."/>
        </authorList>
    </citation>
    <scope>NUCLEOTIDE SEQUENCE [LARGE SCALE GENOMIC DNA]</scope>
    <source>
        <strain evidence="4">CGMCC 1.13666</strain>
    </source>
</reference>
<organism evidence="3 4">
    <name type="scientific">Halomonas salifodinae</name>
    <dbReference type="NCBI Taxonomy" id="438745"/>
    <lineage>
        <taxon>Bacteria</taxon>
        <taxon>Pseudomonadati</taxon>
        <taxon>Pseudomonadota</taxon>
        <taxon>Gammaproteobacteria</taxon>
        <taxon>Oceanospirillales</taxon>
        <taxon>Halomonadaceae</taxon>
        <taxon>Halomonas</taxon>
    </lineage>
</organism>
<gene>
    <name evidence="3" type="ORF">ACFQH5_12780</name>
</gene>
<dbReference type="Pfam" id="PF13529">
    <property type="entry name" value="Peptidase_C39_2"/>
    <property type="match status" value="1"/>
</dbReference>
<evidence type="ECO:0000259" key="2">
    <source>
        <dbReference type="Pfam" id="PF13529"/>
    </source>
</evidence>
<proteinExistence type="predicted"/>
<feature type="domain" description="Peptidase C39-like" evidence="2">
    <location>
        <begin position="47"/>
        <end position="155"/>
    </location>
</feature>
<dbReference type="EMBL" id="JBHSZP010000026">
    <property type="protein sequence ID" value="MFC7090424.1"/>
    <property type="molecule type" value="Genomic_DNA"/>
</dbReference>
<evidence type="ECO:0000256" key="1">
    <source>
        <dbReference type="SAM" id="SignalP"/>
    </source>
</evidence>
<comment type="caution">
    <text evidence="3">The sequence shown here is derived from an EMBL/GenBank/DDBJ whole genome shotgun (WGS) entry which is preliminary data.</text>
</comment>